<dbReference type="GO" id="GO:0046688">
    <property type="term" value="P:response to copper ion"/>
    <property type="evidence" value="ECO:0007669"/>
    <property type="project" value="InterPro"/>
</dbReference>
<dbReference type="SUPFAM" id="SSF81296">
    <property type="entry name" value="E set domains"/>
    <property type="match status" value="1"/>
</dbReference>
<reference evidence="12 13" key="1">
    <citation type="submission" date="2013-06" db="EMBL/GenBank/DDBJ databases">
        <title>Whole genome shotgun sequence of Bacillus selenatarsenatis SF-1.</title>
        <authorList>
            <person name="Kuroda M."/>
            <person name="Sei K."/>
            <person name="Yamashita M."/>
            <person name="Ike M."/>
        </authorList>
    </citation>
    <scope>NUCLEOTIDE SEQUENCE [LARGE SCALE GENOMIC DNA]</scope>
    <source>
        <strain evidence="12 13">SF-1</strain>
    </source>
</reference>
<keyword evidence="3 9" id="KW-0812">Transmembrane</keyword>
<feature type="transmembrane region" description="Helical" evidence="9">
    <location>
        <begin position="290"/>
        <end position="309"/>
    </location>
</feature>
<keyword evidence="7" id="KW-0186">Copper</keyword>
<evidence type="ECO:0008006" key="14">
    <source>
        <dbReference type="Google" id="ProtNLM"/>
    </source>
</evidence>
<protein>
    <recommendedName>
        <fullName evidence="14">Copper resistance protein CopC</fullName>
    </recommendedName>
</protein>
<name>A0A0A8X3U9_MESS1</name>
<dbReference type="AlphaFoldDB" id="A0A0A8X3U9"/>
<keyword evidence="4" id="KW-0479">Metal-binding</keyword>
<feature type="domain" description="Copper resistance protein D" evidence="11">
    <location>
        <begin position="320"/>
        <end position="412"/>
    </location>
</feature>
<comment type="caution">
    <text evidence="12">The sequence shown here is derived from an EMBL/GenBank/DDBJ whole genome shotgun (WGS) entry which is preliminary data.</text>
</comment>
<dbReference type="Pfam" id="PF05425">
    <property type="entry name" value="CopD"/>
    <property type="match status" value="1"/>
</dbReference>
<feature type="transmembrane region" description="Helical" evidence="9">
    <location>
        <begin position="358"/>
        <end position="380"/>
    </location>
</feature>
<evidence type="ECO:0000259" key="10">
    <source>
        <dbReference type="Pfam" id="PF04234"/>
    </source>
</evidence>
<dbReference type="PANTHER" id="PTHR34820:SF4">
    <property type="entry name" value="INNER MEMBRANE PROTEIN YEBZ"/>
    <property type="match status" value="1"/>
</dbReference>
<dbReference type="InterPro" id="IPR008457">
    <property type="entry name" value="Cu-R_CopD_dom"/>
</dbReference>
<dbReference type="GO" id="GO:0005886">
    <property type="term" value="C:plasma membrane"/>
    <property type="evidence" value="ECO:0007669"/>
    <property type="project" value="UniProtKB-SubCell"/>
</dbReference>
<dbReference type="InterPro" id="IPR014756">
    <property type="entry name" value="Ig_E-set"/>
</dbReference>
<dbReference type="PANTHER" id="PTHR34820">
    <property type="entry name" value="INNER MEMBRANE PROTEIN YEBZ"/>
    <property type="match status" value="1"/>
</dbReference>
<proteinExistence type="predicted"/>
<keyword evidence="2" id="KW-1003">Cell membrane</keyword>
<accession>A0A0A8X3U9</accession>
<feature type="transmembrane region" description="Helical" evidence="9">
    <location>
        <begin position="259"/>
        <end position="278"/>
    </location>
</feature>
<evidence type="ECO:0000313" key="12">
    <source>
        <dbReference type="EMBL" id="GAM12806.1"/>
    </source>
</evidence>
<feature type="transmembrane region" description="Helical" evidence="9">
    <location>
        <begin position="233"/>
        <end position="252"/>
    </location>
</feature>
<dbReference type="GO" id="GO:0006825">
    <property type="term" value="P:copper ion transport"/>
    <property type="evidence" value="ECO:0007669"/>
    <property type="project" value="InterPro"/>
</dbReference>
<gene>
    <name evidence="12" type="ORF">SAMD00020551_0941</name>
</gene>
<evidence type="ECO:0000259" key="11">
    <source>
        <dbReference type="Pfam" id="PF05425"/>
    </source>
</evidence>
<evidence type="ECO:0000256" key="1">
    <source>
        <dbReference type="ARBA" id="ARBA00004651"/>
    </source>
</evidence>
<evidence type="ECO:0000313" key="13">
    <source>
        <dbReference type="Proteomes" id="UP000031014"/>
    </source>
</evidence>
<evidence type="ECO:0000256" key="3">
    <source>
        <dbReference type="ARBA" id="ARBA00022692"/>
    </source>
</evidence>
<dbReference type="GO" id="GO:0005507">
    <property type="term" value="F:copper ion binding"/>
    <property type="evidence" value="ECO:0007669"/>
    <property type="project" value="InterPro"/>
</dbReference>
<dbReference type="GO" id="GO:0042597">
    <property type="term" value="C:periplasmic space"/>
    <property type="evidence" value="ECO:0007669"/>
    <property type="project" value="InterPro"/>
</dbReference>
<dbReference type="Proteomes" id="UP000031014">
    <property type="component" value="Unassembled WGS sequence"/>
</dbReference>
<dbReference type="Pfam" id="PF04234">
    <property type="entry name" value="CopC"/>
    <property type="match status" value="1"/>
</dbReference>
<dbReference type="STRING" id="1321606.SAMD00020551_0941"/>
<dbReference type="InterPro" id="IPR032694">
    <property type="entry name" value="CopC/D"/>
</dbReference>
<feature type="transmembrane region" description="Helical" evidence="9">
    <location>
        <begin position="160"/>
        <end position="181"/>
    </location>
</feature>
<feature type="domain" description="CopC" evidence="10">
    <location>
        <begin position="33"/>
        <end position="126"/>
    </location>
</feature>
<sequence length="532" mass="60890">MIFIISKRTFISNFFVLCSLIFILIVPQEVFAHATLEKADPAPDSELNESPKEIVLVFDERLEDELYSIKVFNENGERIVNAKPEMSQDQTTIKQPLPDLPDGNYVISYNVISADGHPIRSAYVISVGEETVFQRDINKQVLETQKSSAAATSIKSLVRMLFFMALVLTTGWILWGTIYSLKEEMKPTFRRRTFHLQIALFISTVGVASLQILELLDRRTLTEVVSLLTGTTVGISLLASVLLSLLGFFILLRYKWIDLVWVFLILTAKSFNGHAAAFESEIRSMSLELAFIHLLSAAVWAGGLLYILTYWKKQKEHIRQFLPFFSQFALISMVMLFLTGSAYTLIFVPELNYLLHALWGKLLLVKVTLVLLVFVIGAILRYKMKKKKEDSIGRLVKFDFSLMIIILGIVGVITFLNPLPENVPLEWENQDNHLEFTTLISPRTPGYNHFKVTANSLEEDIEIKRIELFLIYQDNLEIEPIQVPFSEIEQSKNVQFKVNGSYLPIEGNWTLQLRIVDSEDNEKVFHKDFIVY</sequence>
<evidence type="ECO:0000256" key="9">
    <source>
        <dbReference type="SAM" id="Phobius"/>
    </source>
</evidence>
<dbReference type="EMBL" id="BASE01000019">
    <property type="protein sequence ID" value="GAM12806.1"/>
    <property type="molecule type" value="Genomic_DNA"/>
</dbReference>
<dbReference type="RefSeq" id="WP_041964717.1">
    <property type="nucleotide sequence ID" value="NZ_BASE01000019.1"/>
</dbReference>
<keyword evidence="5" id="KW-0732">Signal</keyword>
<evidence type="ECO:0000256" key="8">
    <source>
        <dbReference type="ARBA" id="ARBA00023136"/>
    </source>
</evidence>
<organism evidence="12 13">
    <name type="scientific">Mesobacillus selenatarsenatis (strain DSM 18680 / JCM 14380 / FERM P-15431 / SF-1)</name>
    <dbReference type="NCBI Taxonomy" id="1321606"/>
    <lineage>
        <taxon>Bacteria</taxon>
        <taxon>Bacillati</taxon>
        <taxon>Bacillota</taxon>
        <taxon>Bacilli</taxon>
        <taxon>Bacillales</taxon>
        <taxon>Bacillaceae</taxon>
        <taxon>Mesobacillus</taxon>
    </lineage>
</organism>
<dbReference type="InterPro" id="IPR007348">
    <property type="entry name" value="CopC_dom"/>
</dbReference>
<keyword evidence="13" id="KW-1185">Reference proteome</keyword>
<feature type="transmembrane region" description="Helical" evidence="9">
    <location>
        <begin position="400"/>
        <end position="419"/>
    </location>
</feature>
<feature type="transmembrane region" description="Helical" evidence="9">
    <location>
        <begin position="193"/>
        <end position="213"/>
    </location>
</feature>
<dbReference type="OrthoDB" id="2353937at2"/>
<dbReference type="Gene3D" id="2.60.40.1220">
    <property type="match status" value="1"/>
</dbReference>
<comment type="subcellular location">
    <subcellularLocation>
        <location evidence="1">Cell membrane</location>
        <topology evidence="1">Multi-pass membrane protein</topology>
    </subcellularLocation>
</comment>
<evidence type="ECO:0000256" key="6">
    <source>
        <dbReference type="ARBA" id="ARBA00022989"/>
    </source>
</evidence>
<keyword evidence="8 9" id="KW-0472">Membrane</keyword>
<evidence type="ECO:0000256" key="7">
    <source>
        <dbReference type="ARBA" id="ARBA00023008"/>
    </source>
</evidence>
<dbReference type="InterPro" id="IPR014755">
    <property type="entry name" value="Cu-Rt/internalin_Ig-like"/>
</dbReference>
<keyword evidence="6 9" id="KW-1133">Transmembrane helix</keyword>
<feature type="transmembrane region" description="Helical" evidence="9">
    <location>
        <begin position="321"/>
        <end position="346"/>
    </location>
</feature>
<evidence type="ECO:0000256" key="5">
    <source>
        <dbReference type="ARBA" id="ARBA00022729"/>
    </source>
</evidence>
<evidence type="ECO:0000256" key="4">
    <source>
        <dbReference type="ARBA" id="ARBA00022723"/>
    </source>
</evidence>
<evidence type="ECO:0000256" key="2">
    <source>
        <dbReference type="ARBA" id="ARBA00022475"/>
    </source>
</evidence>